<dbReference type="EMBL" id="CP002541">
    <property type="protein sequence ID" value="ADY13095.1"/>
    <property type="molecule type" value="Genomic_DNA"/>
</dbReference>
<evidence type="ECO:0000259" key="2">
    <source>
        <dbReference type="Pfam" id="PF02481"/>
    </source>
</evidence>
<protein>
    <submittedName>
        <fullName evidence="3">SMF family protein</fullName>
    </submittedName>
</protein>
<dbReference type="AlphaFoldDB" id="F0RYV9"/>
<dbReference type="PANTHER" id="PTHR43022:SF1">
    <property type="entry name" value="PROTEIN SMF"/>
    <property type="match status" value="1"/>
</dbReference>
<dbReference type="Pfam" id="PF02481">
    <property type="entry name" value="DNA_processg_A"/>
    <property type="match status" value="1"/>
</dbReference>
<dbReference type="InterPro" id="IPR003488">
    <property type="entry name" value="DprA"/>
</dbReference>
<name>F0RYV9_SPHGB</name>
<feature type="domain" description="Smf/DprA SLOG" evidence="2">
    <location>
        <begin position="56"/>
        <end position="257"/>
    </location>
</feature>
<evidence type="ECO:0000313" key="3">
    <source>
        <dbReference type="EMBL" id="ADY13095.1"/>
    </source>
</evidence>
<organism evidence="3 4">
    <name type="scientific">Sphaerochaeta globosa (strain ATCC BAA-1886 / DSM 22777 / Buddy)</name>
    <name type="common">Spirochaeta sp. (strain Buddy)</name>
    <dbReference type="NCBI Taxonomy" id="158189"/>
    <lineage>
        <taxon>Bacteria</taxon>
        <taxon>Pseudomonadati</taxon>
        <taxon>Spirochaetota</taxon>
        <taxon>Spirochaetia</taxon>
        <taxon>Spirochaetales</taxon>
        <taxon>Sphaerochaetaceae</taxon>
        <taxon>Sphaerochaeta</taxon>
    </lineage>
</organism>
<accession>F0RYV9</accession>
<dbReference type="OrthoDB" id="9785707at2"/>
<sequence length="286" mass="31003">MKLSTLLSISQLSLSADEKLNLAYSNPSSSDLAKAGAIAGKTQRMLSFLAQGRTRIVFYGMPSYPKQFYQLENPPFRLMYTQDLPTQTERMLLVCGTRYADGLGSQSSYELALEAGANDTIVVTSNSRGIDRCALYALKDSNKRAVVVCDCGLAVNRITNNALLSAFCLISPYEPDDEALRFRCLSRNVLSTALAEVTLVVQAPLKSGALHCTTCALDLGRDVYVHSLGTRGGSLNAGSRSLAEMGCEIVDGYQQIAALRSWPVQARIQAGSLYRFGPSCYSLDHA</sequence>
<gene>
    <name evidence="3" type="ordered locus">SpiBuddy_1270</name>
</gene>
<dbReference type="PANTHER" id="PTHR43022">
    <property type="entry name" value="PROTEIN SMF"/>
    <property type="match status" value="1"/>
</dbReference>
<keyword evidence="4" id="KW-1185">Reference proteome</keyword>
<dbReference type="RefSeq" id="WP_013606946.1">
    <property type="nucleotide sequence ID" value="NC_015152.1"/>
</dbReference>
<evidence type="ECO:0000313" key="4">
    <source>
        <dbReference type="Proteomes" id="UP000008466"/>
    </source>
</evidence>
<dbReference type="HOGENOM" id="CLU_943033_0_0_12"/>
<dbReference type="Gene3D" id="3.40.50.450">
    <property type="match status" value="1"/>
</dbReference>
<dbReference type="STRING" id="158189.SpiBuddy_1270"/>
<dbReference type="eggNOG" id="COG0758">
    <property type="taxonomic scope" value="Bacteria"/>
</dbReference>
<comment type="similarity">
    <text evidence="1">Belongs to the DprA/Smf family.</text>
</comment>
<dbReference type="SUPFAM" id="SSF102405">
    <property type="entry name" value="MCP/YpsA-like"/>
    <property type="match status" value="1"/>
</dbReference>
<dbReference type="KEGG" id="sbu:SpiBuddy_1270"/>
<dbReference type="GO" id="GO:0009294">
    <property type="term" value="P:DNA-mediated transformation"/>
    <property type="evidence" value="ECO:0007669"/>
    <property type="project" value="InterPro"/>
</dbReference>
<reference evidence="4" key="1">
    <citation type="submission" date="2011-02" db="EMBL/GenBank/DDBJ databases">
        <title>Complete sequence of Spirochaeta sp. Buddy.</title>
        <authorList>
            <person name="Lucas S."/>
            <person name="Copeland A."/>
            <person name="Lapidus A."/>
            <person name="Cheng J.-F."/>
            <person name="Goodwin L."/>
            <person name="Pitluck S."/>
            <person name="Zeytun A."/>
            <person name="Detter J.C."/>
            <person name="Han C."/>
            <person name="Tapia R."/>
            <person name="Land M."/>
            <person name="Hauser L."/>
            <person name="Kyrpides N."/>
            <person name="Ivanova N."/>
            <person name="Mikhailova N."/>
            <person name="Pagani I."/>
            <person name="Ritalahti K.M."/>
            <person name="Loeffler F.E."/>
            <person name="Woyke T."/>
        </authorList>
    </citation>
    <scope>NUCLEOTIDE SEQUENCE [LARGE SCALE GENOMIC DNA]</scope>
    <source>
        <strain evidence="4">ATCC BAA-1886 / DSM 22777 / Buddy</strain>
    </source>
</reference>
<dbReference type="InterPro" id="IPR057666">
    <property type="entry name" value="DrpA_SLOG"/>
</dbReference>
<dbReference type="Proteomes" id="UP000008466">
    <property type="component" value="Chromosome"/>
</dbReference>
<evidence type="ECO:0000256" key="1">
    <source>
        <dbReference type="ARBA" id="ARBA00006525"/>
    </source>
</evidence>
<proteinExistence type="inferred from homology"/>